<evidence type="ECO:0000313" key="4">
    <source>
        <dbReference type="Proteomes" id="UP000294739"/>
    </source>
</evidence>
<dbReference type="Pfam" id="PF00754">
    <property type="entry name" value="F5_F8_type_C"/>
    <property type="match status" value="1"/>
</dbReference>
<organism evidence="3 4">
    <name type="scientific">Jiangella asiatica</name>
    <dbReference type="NCBI Taxonomy" id="2530372"/>
    <lineage>
        <taxon>Bacteria</taxon>
        <taxon>Bacillati</taxon>
        <taxon>Actinomycetota</taxon>
        <taxon>Actinomycetes</taxon>
        <taxon>Jiangellales</taxon>
        <taxon>Jiangellaceae</taxon>
        <taxon>Jiangella</taxon>
    </lineage>
</organism>
<sequence>MRPAAEQASDAALMSQRCDRSEPMTHAHPHPRRRLRAVACLLALSTVVAASQVLGEHTGAAAPTPEPDQRQAAAPPLTRDTFADPPNEVRPKYRWWQPLAFTDDRQLTAELEQLRQVGAGGAEVSLQRSNGPGHYEAEHLSTYGWGTPLWADKVETMLSAANANGLSLDLSIGPRWPATVPTVSDVNDPRAAQKLVFSHEFHPGGTTRSGPLPTNYDTAPPRGARMTLVAALVAKCEDPGCASQPSRRLLDRSSVVDVTARVDAGGELSLDLPGDADSTYALIAFYQTPNGHTLSGYTATVDNYSLDTLSEAGARASTDFYDDAILTPAVRSLLDEMGTAELFEDSLELGGQKWRTGFVDEWTTRRGYSPIDVLPALAGAGAQGGLPGRFPGEPFFDFAGGMGDRVRHDYRQTLSDLYIDNRLDVLRDWAHERDLKTRVQPYGEAIDSSEAAGHVDVPEGESLAFGRNDSAHSNVQNYKVVASGAHLSGAPVVSDECCAFRGHVWGATVGEATDRSNLQAVYRGYAGGVNQIVWHGFPYLSRGLAGHGEQTLWPGMSYGGNDSYSAAFGAKGDPSWADYRQVNDHLARMQLVLRQGKPAFDLAVYRHDLGLGLTGLTADTLIPSSSALAAAGYTYEYVSPAQLRDDDARVRDGVLFPDASAYHALLLNDQTTMPLDTAHSILRFVRRGLPVVILGDLPTTTPGYRPDQDVRLRAVIAELVRQPGVTRVDDESEVPGALERAGVAAAAAHATPSDAILDVRRRADGVDYYYLFNQHSTATSQTVTLAGQGTPYRLDTWTGEITPIADYREGPGTVTVPVRLAGHDAEVVAVTPRQDATFGGAAPRNQGPEASAAYSGPAPEPLRLTDWSLSVDSWTPGPSGLPGDTAHMAIGPVEVAATADGALPAWSELGPDLADVSGIGTYSAEFRLDAGWDGVTGARLDLGTVVDTVRVSVNGRELPPVDQMDLRHIDIGDRLRPGVNTITVRVASTLLNAVRIAPGVDTGDRDRMRYGLLGPVTIEPYAATAPVLTLEAQQRSLPVADGGYNEAELLVTNASDRPVSATLTATGADGIAATAAAATSIPAGGSVTVPVAVRNTGLASGTSTLAVTARAGNGLEATENLTLTHSANLALNAQLTRFPRILPETTTAQDRFPEHLAVDGSTASYYASWGKTAGLGPTEANPSTFGLDFGAPVTFSSVTVAGRADGATHLGPRDYTIDVSDDGVSWRTVAVPDHPAAGGTTSFAPVTARYLRLRITDTWDPIRPARNVQISELTVAR</sequence>
<reference evidence="3 4" key="1">
    <citation type="submission" date="2019-03" db="EMBL/GenBank/DDBJ databases">
        <title>Draft genome sequences of novel Actinobacteria.</title>
        <authorList>
            <person name="Sahin N."/>
            <person name="Ay H."/>
            <person name="Saygin H."/>
        </authorList>
    </citation>
    <scope>NUCLEOTIDE SEQUENCE [LARGE SCALE GENOMIC DNA]</scope>
    <source>
        <strain evidence="3 4">5K138</strain>
    </source>
</reference>
<dbReference type="AlphaFoldDB" id="A0A4R5D3P7"/>
<evidence type="ECO:0000259" key="2">
    <source>
        <dbReference type="PROSITE" id="PS50022"/>
    </source>
</evidence>
<accession>A0A4R5D3P7</accession>
<dbReference type="InterPro" id="IPR053161">
    <property type="entry name" value="Ulvan_degrading_GH"/>
</dbReference>
<feature type="region of interest" description="Disordered" evidence="1">
    <location>
        <begin position="58"/>
        <end position="89"/>
    </location>
</feature>
<feature type="domain" description="F5/8 type C" evidence="2">
    <location>
        <begin position="1124"/>
        <end position="1272"/>
    </location>
</feature>
<name>A0A4R5D3P7_9ACTN</name>
<comment type="caution">
    <text evidence="3">The sequence shown here is derived from an EMBL/GenBank/DDBJ whole genome shotgun (WGS) entry which is preliminary data.</text>
</comment>
<dbReference type="InterPro" id="IPR000421">
    <property type="entry name" value="FA58C"/>
</dbReference>
<gene>
    <name evidence="3" type="ORF">E1269_18845</name>
</gene>
<dbReference type="PROSITE" id="PS50022">
    <property type="entry name" value="FA58C_3"/>
    <property type="match status" value="1"/>
</dbReference>
<dbReference type="EMBL" id="SMKZ01000028">
    <property type="protein sequence ID" value="TDE07999.1"/>
    <property type="molecule type" value="Genomic_DNA"/>
</dbReference>
<dbReference type="InterPro" id="IPR008979">
    <property type="entry name" value="Galactose-bd-like_sf"/>
</dbReference>
<keyword evidence="4" id="KW-1185">Reference proteome</keyword>
<dbReference type="OrthoDB" id="9761519at2"/>
<dbReference type="PANTHER" id="PTHR36848:SF2">
    <property type="entry name" value="SECRETED PROTEIN"/>
    <property type="match status" value="1"/>
</dbReference>
<dbReference type="InParanoid" id="A0A4R5D3P7"/>
<feature type="region of interest" description="Disordered" evidence="1">
    <location>
        <begin position="837"/>
        <end position="858"/>
    </location>
</feature>
<dbReference type="Proteomes" id="UP000294739">
    <property type="component" value="Unassembled WGS sequence"/>
</dbReference>
<evidence type="ECO:0000256" key="1">
    <source>
        <dbReference type="SAM" id="MobiDB-lite"/>
    </source>
</evidence>
<dbReference type="SUPFAM" id="SSF49785">
    <property type="entry name" value="Galactose-binding domain-like"/>
    <property type="match status" value="2"/>
</dbReference>
<dbReference type="PANTHER" id="PTHR36848">
    <property type="entry name" value="DNA-BINDING PROTEIN (PUTATIVE SECRETED PROTEIN)-RELATED"/>
    <property type="match status" value="1"/>
</dbReference>
<evidence type="ECO:0000313" key="3">
    <source>
        <dbReference type="EMBL" id="TDE07999.1"/>
    </source>
</evidence>
<dbReference type="Pfam" id="PF17132">
    <property type="entry name" value="Glyco_hydro_106"/>
    <property type="match status" value="1"/>
</dbReference>
<protein>
    <recommendedName>
        <fullName evidence="2">F5/8 type C domain-containing protein</fullName>
    </recommendedName>
</protein>
<feature type="region of interest" description="Disordered" evidence="1">
    <location>
        <begin position="1"/>
        <end position="31"/>
    </location>
</feature>
<dbReference type="Gene3D" id="2.60.120.260">
    <property type="entry name" value="Galactose-binding domain-like"/>
    <property type="match status" value="2"/>
</dbReference>
<proteinExistence type="predicted"/>